<dbReference type="RefSeq" id="WP_136404021.1">
    <property type="nucleotide sequence ID" value="NZ_SSNZ01000008.1"/>
</dbReference>
<organism evidence="2 3">
    <name type="scientific">Flavobacterium supellecticarium</name>
    <dbReference type="NCBI Taxonomy" id="2565924"/>
    <lineage>
        <taxon>Bacteria</taxon>
        <taxon>Pseudomonadati</taxon>
        <taxon>Bacteroidota</taxon>
        <taxon>Flavobacteriia</taxon>
        <taxon>Flavobacteriales</taxon>
        <taxon>Flavobacteriaceae</taxon>
        <taxon>Flavobacterium</taxon>
    </lineage>
</organism>
<evidence type="ECO:0000313" key="2">
    <source>
        <dbReference type="EMBL" id="THF48558.1"/>
    </source>
</evidence>
<gene>
    <name evidence="2" type="ORF">E6C50_14845</name>
</gene>
<keyword evidence="1" id="KW-1133">Transmembrane helix</keyword>
<dbReference type="OrthoDB" id="1376171at2"/>
<accession>A0A4S3ZSB4</accession>
<keyword evidence="1" id="KW-0812">Transmembrane</keyword>
<dbReference type="AlphaFoldDB" id="A0A4S3ZSB4"/>
<dbReference type="EMBL" id="SSNZ01000008">
    <property type="protein sequence ID" value="THF48558.1"/>
    <property type="molecule type" value="Genomic_DNA"/>
</dbReference>
<keyword evidence="3" id="KW-1185">Reference proteome</keyword>
<dbReference type="Proteomes" id="UP000307507">
    <property type="component" value="Unassembled WGS sequence"/>
</dbReference>
<reference evidence="2 3" key="1">
    <citation type="submission" date="2019-04" db="EMBL/GenBank/DDBJ databases">
        <title>Flavobacterium sp. nov. isolated from construction timber.</title>
        <authorList>
            <person name="Lin S.-Y."/>
            <person name="Chang C.-T."/>
            <person name="Young C.-C."/>
        </authorList>
    </citation>
    <scope>NUCLEOTIDE SEQUENCE [LARGE SCALE GENOMIC DNA]</scope>
    <source>
        <strain evidence="2 3">CC-CTC003</strain>
    </source>
</reference>
<comment type="caution">
    <text evidence="2">The sequence shown here is derived from an EMBL/GenBank/DDBJ whole genome shotgun (WGS) entry which is preliminary data.</text>
</comment>
<feature type="transmembrane region" description="Helical" evidence="1">
    <location>
        <begin position="12"/>
        <end position="31"/>
    </location>
</feature>
<evidence type="ECO:0000256" key="1">
    <source>
        <dbReference type="SAM" id="Phobius"/>
    </source>
</evidence>
<keyword evidence="1" id="KW-0472">Membrane</keyword>
<proteinExistence type="predicted"/>
<protein>
    <submittedName>
        <fullName evidence="2">Uncharacterized protein</fullName>
    </submittedName>
</protein>
<evidence type="ECO:0000313" key="3">
    <source>
        <dbReference type="Proteomes" id="UP000307507"/>
    </source>
</evidence>
<name>A0A4S3ZSB4_9FLAO</name>
<feature type="transmembrane region" description="Helical" evidence="1">
    <location>
        <begin position="43"/>
        <end position="60"/>
    </location>
</feature>
<sequence>MELYQEVRNKTIIGGILLGLGIGLTASDVMYGASADVQYPTPLTYVGLAATVLSITVFCGKSKKLNKSIEHYNKNLKTVGNTGSYDIQLTANSNGIGFKLSF</sequence>